<keyword evidence="6" id="KW-1185">Reference proteome</keyword>
<dbReference type="Pfam" id="PF00005">
    <property type="entry name" value="ABC_tran"/>
    <property type="match status" value="1"/>
</dbReference>
<dbReference type="GO" id="GO:0016887">
    <property type="term" value="F:ATP hydrolysis activity"/>
    <property type="evidence" value="ECO:0007669"/>
    <property type="project" value="InterPro"/>
</dbReference>
<feature type="domain" description="ABC transporter" evidence="4">
    <location>
        <begin position="2"/>
        <end position="235"/>
    </location>
</feature>
<dbReference type="GO" id="GO:0005304">
    <property type="term" value="F:L-valine transmembrane transporter activity"/>
    <property type="evidence" value="ECO:0007669"/>
    <property type="project" value="TreeGrafter"/>
</dbReference>
<dbReference type="Proteomes" id="UP000284547">
    <property type="component" value="Unassembled WGS sequence"/>
</dbReference>
<dbReference type="AlphaFoldDB" id="A0A411Z3F3"/>
<dbReference type="EMBL" id="QWEY01000004">
    <property type="protein sequence ID" value="RGP37601.1"/>
    <property type="molecule type" value="Genomic_DNA"/>
</dbReference>
<evidence type="ECO:0000256" key="1">
    <source>
        <dbReference type="ARBA" id="ARBA00022448"/>
    </source>
</evidence>
<sequence>MLEARGLTRSYGAVTVVSDVSFTLAPGEALGVLGPNGAGKTTLLKMLSGDVRPSAGQVLFAGVSASDLPQAARCRAGLVRTSQIPQPFSGLTVWENTLTAALHGGGLHGADAEQAAHDALRRSGLLDRHALPAGQLSLMGRKRLELSRALACGPKVLLLDEIAGGLSDFEVQDLVALIREINTSGVAIIWIEHIVHALISVVSRLIALDFGRLIASGTPLEVLASDNFRRAYFGDEPPLELMP</sequence>
<protein>
    <submittedName>
        <fullName evidence="5">ATP-binding cassette domain-containing protein</fullName>
    </submittedName>
</protein>
<dbReference type="GO" id="GO:0015192">
    <property type="term" value="F:L-phenylalanine transmembrane transporter activity"/>
    <property type="evidence" value="ECO:0007669"/>
    <property type="project" value="TreeGrafter"/>
</dbReference>
<proteinExistence type="predicted"/>
<evidence type="ECO:0000313" key="5">
    <source>
        <dbReference type="EMBL" id="RGP37601.1"/>
    </source>
</evidence>
<organism evidence="5 6">
    <name type="scientific">Pseudotabrizicola alkalilacus</name>
    <dbReference type="NCBI Taxonomy" id="2305252"/>
    <lineage>
        <taxon>Bacteria</taxon>
        <taxon>Pseudomonadati</taxon>
        <taxon>Pseudomonadota</taxon>
        <taxon>Alphaproteobacteria</taxon>
        <taxon>Rhodobacterales</taxon>
        <taxon>Paracoccaceae</taxon>
        <taxon>Pseudotabrizicola</taxon>
    </lineage>
</organism>
<dbReference type="OrthoDB" id="9779872at2"/>
<dbReference type="GO" id="GO:0005524">
    <property type="term" value="F:ATP binding"/>
    <property type="evidence" value="ECO:0007669"/>
    <property type="project" value="UniProtKB-KW"/>
</dbReference>
<accession>A0A411Z3F3</accession>
<dbReference type="GO" id="GO:0042941">
    <property type="term" value="P:D-alanine transmembrane transport"/>
    <property type="evidence" value="ECO:0007669"/>
    <property type="project" value="TreeGrafter"/>
</dbReference>
<evidence type="ECO:0000313" key="6">
    <source>
        <dbReference type="Proteomes" id="UP000284547"/>
    </source>
</evidence>
<evidence type="ECO:0000256" key="2">
    <source>
        <dbReference type="ARBA" id="ARBA00022741"/>
    </source>
</evidence>
<keyword evidence="1" id="KW-0813">Transport</keyword>
<dbReference type="InterPro" id="IPR027417">
    <property type="entry name" value="P-loop_NTPase"/>
</dbReference>
<dbReference type="PANTHER" id="PTHR45772:SF7">
    <property type="entry name" value="AMINO ACID ABC TRANSPORTER ATP-BINDING PROTEIN"/>
    <property type="match status" value="1"/>
</dbReference>
<reference evidence="5 6" key="1">
    <citation type="submission" date="2018-08" db="EMBL/GenBank/DDBJ databases">
        <title>Flavobacterium tibetense sp. nov., isolated from a wetland YonghuCo on Tibetan Plateau.</title>
        <authorList>
            <person name="Phurbu D."/>
            <person name="Lu H."/>
            <person name="Xing P."/>
        </authorList>
    </citation>
    <scope>NUCLEOTIDE SEQUENCE [LARGE SCALE GENOMIC DNA]</scope>
    <source>
        <strain evidence="5 6">DJC</strain>
    </source>
</reference>
<dbReference type="SMART" id="SM00382">
    <property type="entry name" value="AAA"/>
    <property type="match status" value="1"/>
</dbReference>
<dbReference type="GO" id="GO:0005886">
    <property type="term" value="C:plasma membrane"/>
    <property type="evidence" value="ECO:0007669"/>
    <property type="project" value="TreeGrafter"/>
</dbReference>
<dbReference type="GO" id="GO:1903805">
    <property type="term" value="P:L-valine import across plasma membrane"/>
    <property type="evidence" value="ECO:0007669"/>
    <property type="project" value="TreeGrafter"/>
</dbReference>
<dbReference type="InterPro" id="IPR003439">
    <property type="entry name" value="ABC_transporter-like_ATP-bd"/>
</dbReference>
<keyword evidence="3 5" id="KW-0067">ATP-binding</keyword>
<dbReference type="GO" id="GO:0015188">
    <property type="term" value="F:L-isoleucine transmembrane transporter activity"/>
    <property type="evidence" value="ECO:0007669"/>
    <property type="project" value="TreeGrafter"/>
</dbReference>
<dbReference type="SUPFAM" id="SSF52540">
    <property type="entry name" value="P-loop containing nucleoside triphosphate hydrolases"/>
    <property type="match status" value="1"/>
</dbReference>
<dbReference type="PANTHER" id="PTHR45772">
    <property type="entry name" value="CONSERVED COMPONENT OF ABC TRANSPORTER FOR NATURAL AMINO ACIDS-RELATED"/>
    <property type="match status" value="1"/>
</dbReference>
<dbReference type="InterPro" id="IPR003593">
    <property type="entry name" value="AAA+_ATPase"/>
</dbReference>
<comment type="caution">
    <text evidence="5">The sequence shown here is derived from an EMBL/GenBank/DDBJ whole genome shotgun (WGS) entry which is preliminary data.</text>
</comment>
<dbReference type="GO" id="GO:1903806">
    <property type="term" value="P:L-isoleucine import across plasma membrane"/>
    <property type="evidence" value="ECO:0007669"/>
    <property type="project" value="TreeGrafter"/>
</dbReference>
<evidence type="ECO:0000256" key="3">
    <source>
        <dbReference type="ARBA" id="ARBA00022840"/>
    </source>
</evidence>
<gene>
    <name evidence="5" type="ORF">D1012_09460</name>
</gene>
<evidence type="ECO:0000259" key="4">
    <source>
        <dbReference type="PROSITE" id="PS50893"/>
    </source>
</evidence>
<dbReference type="Gene3D" id="3.40.50.300">
    <property type="entry name" value="P-loop containing nucleotide triphosphate hydrolases"/>
    <property type="match status" value="1"/>
</dbReference>
<name>A0A411Z3F3_9RHOB</name>
<dbReference type="InterPro" id="IPR051120">
    <property type="entry name" value="ABC_AA/LPS_Transport"/>
</dbReference>
<keyword evidence="2" id="KW-0547">Nucleotide-binding</keyword>
<dbReference type="PROSITE" id="PS50893">
    <property type="entry name" value="ABC_TRANSPORTER_2"/>
    <property type="match status" value="1"/>
</dbReference>
<dbReference type="GO" id="GO:0015808">
    <property type="term" value="P:L-alanine transport"/>
    <property type="evidence" value="ECO:0007669"/>
    <property type="project" value="TreeGrafter"/>
</dbReference>